<name>A0A392QG42_9FABA</name>
<dbReference type="AlphaFoldDB" id="A0A392QG42"/>
<keyword evidence="1" id="KW-0418">Kinase</keyword>
<feature type="non-terminal residue" evidence="1">
    <location>
        <position position="1"/>
    </location>
</feature>
<evidence type="ECO:0000313" key="2">
    <source>
        <dbReference type="Proteomes" id="UP000265520"/>
    </source>
</evidence>
<comment type="caution">
    <text evidence="1">The sequence shown here is derived from an EMBL/GenBank/DDBJ whole genome shotgun (WGS) entry which is preliminary data.</text>
</comment>
<keyword evidence="2" id="KW-1185">Reference proteome</keyword>
<sequence>WVVVIPGHHGGMVNNSVHGNNYLGDASIIENEAAAKSSVVKFELQ</sequence>
<organism evidence="1 2">
    <name type="scientific">Trifolium medium</name>
    <dbReference type="NCBI Taxonomy" id="97028"/>
    <lineage>
        <taxon>Eukaryota</taxon>
        <taxon>Viridiplantae</taxon>
        <taxon>Streptophyta</taxon>
        <taxon>Embryophyta</taxon>
        <taxon>Tracheophyta</taxon>
        <taxon>Spermatophyta</taxon>
        <taxon>Magnoliopsida</taxon>
        <taxon>eudicotyledons</taxon>
        <taxon>Gunneridae</taxon>
        <taxon>Pentapetalae</taxon>
        <taxon>rosids</taxon>
        <taxon>fabids</taxon>
        <taxon>Fabales</taxon>
        <taxon>Fabaceae</taxon>
        <taxon>Papilionoideae</taxon>
        <taxon>50 kb inversion clade</taxon>
        <taxon>NPAAA clade</taxon>
        <taxon>Hologalegina</taxon>
        <taxon>IRL clade</taxon>
        <taxon>Trifolieae</taxon>
        <taxon>Trifolium</taxon>
    </lineage>
</organism>
<keyword evidence="1" id="KW-0808">Transferase</keyword>
<protein>
    <submittedName>
        <fullName evidence="1">SNF1-related protein kinase catalytic subunit alpha KIN10</fullName>
    </submittedName>
</protein>
<dbReference type="Proteomes" id="UP000265520">
    <property type="component" value="Unassembled WGS sequence"/>
</dbReference>
<dbReference type="EMBL" id="LXQA010132728">
    <property type="protein sequence ID" value="MCI22847.1"/>
    <property type="molecule type" value="Genomic_DNA"/>
</dbReference>
<dbReference type="GO" id="GO:0016301">
    <property type="term" value="F:kinase activity"/>
    <property type="evidence" value="ECO:0007669"/>
    <property type="project" value="UniProtKB-KW"/>
</dbReference>
<reference evidence="1 2" key="1">
    <citation type="journal article" date="2018" name="Front. Plant Sci.">
        <title>Red Clover (Trifolium pratense) and Zigzag Clover (T. medium) - A Picture of Genomic Similarities and Differences.</title>
        <authorList>
            <person name="Dluhosova J."/>
            <person name="Istvanek J."/>
            <person name="Nedelnik J."/>
            <person name="Repkova J."/>
        </authorList>
    </citation>
    <scope>NUCLEOTIDE SEQUENCE [LARGE SCALE GENOMIC DNA]</scope>
    <source>
        <strain evidence="2">cv. 10/8</strain>
        <tissue evidence="1">Leaf</tissue>
    </source>
</reference>
<evidence type="ECO:0000313" key="1">
    <source>
        <dbReference type="EMBL" id="MCI22847.1"/>
    </source>
</evidence>
<proteinExistence type="predicted"/>
<feature type="non-terminal residue" evidence="1">
    <location>
        <position position="45"/>
    </location>
</feature>
<accession>A0A392QG42</accession>